<dbReference type="PANTHER" id="PTHR43479">
    <property type="entry name" value="ACREF/ENVCD OPERON REPRESSOR-RELATED"/>
    <property type="match status" value="1"/>
</dbReference>
<keyword evidence="1" id="KW-0678">Repressor</keyword>
<dbReference type="PROSITE" id="PS50977">
    <property type="entry name" value="HTH_TETR_2"/>
    <property type="match status" value="1"/>
</dbReference>
<dbReference type="OrthoDB" id="9810250at2"/>
<organism evidence="5 6">
    <name type="scientific">Oceanobacillus arenosus</name>
    <dbReference type="NCBI Taxonomy" id="1229153"/>
    <lineage>
        <taxon>Bacteria</taxon>
        <taxon>Bacillati</taxon>
        <taxon>Bacillota</taxon>
        <taxon>Bacilli</taxon>
        <taxon>Bacillales</taxon>
        <taxon>Bacillaceae</taxon>
        <taxon>Oceanobacillus</taxon>
    </lineage>
</organism>
<feature type="domain" description="HTH tetR-type" evidence="4">
    <location>
        <begin position="13"/>
        <end position="73"/>
    </location>
</feature>
<feature type="DNA-binding region" description="H-T-H motif" evidence="3">
    <location>
        <begin position="36"/>
        <end position="55"/>
    </location>
</feature>
<sequence length="200" mass="23650">MTDKYMYLDKRVMKTKQELKVAIITLMQQKKYKDITISDVIAMAKISRGTFYNHYRSKEELLLELLDDVVLDLVQAYQQPYKKYRRFTLNDVLPSSVEIFDHVYKHSNFYTTIINSDISPHFQARLIDVLNKIALQDYIIRNRKINSELYAGYQAFVITGMIIEWVRSGYRFTPSYMAQQLMEIVKLPGHQSLERIKGET</sequence>
<dbReference type="EMBL" id="PIOC01000017">
    <property type="protein sequence ID" value="RDW18373.1"/>
    <property type="molecule type" value="Genomic_DNA"/>
</dbReference>
<dbReference type="InterPro" id="IPR050624">
    <property type="entry name" value="HTH-type_Tx_Regulator"/>
</dbReference>
<dbReference type="InterPro" id="IPR009057">
    <property type="entry name" value="Homeodomain-like_sf"/>
</dbReference>
<evidence type="ECO:0000259" key="4">
    <source>
        <dbReference type="PROSITE" id="PS50977"/>
    </source>
</evidence>
<dbReference type="AlphaFoldDB" id="A0A3D8PQJ3"/>
<evidence type="ECO:0000313" key="5">
    <source>
        <dbReference type="EMBL" id="RDW18373.1"/>
    </source>
</evidence>
<keyword evidence="6" id="KW-1185">Reference proteome</keyword>
<reference evidence="6" key="1">
    <citation type="submission" date="2017-11" db="EMBL/GenBank/DDBJ databases">
        <authorList>
            <person name="Zhu W."/>
        </authorList>
    </citation>
    <scope>NUCLEOTIDE SEQUENCE [LARGE SCALE GENOMIC DNA]</scope>
    <source>
        <strain evidence="6">CAU 1183</strain>
    </source>
</reference>
<dbReference type="InterPro" id="IPR039532">
    <property type="entry name" value="TetR_C_Firmicutes"/>
</dbReference>
<name>A0A3D8PQJ3_9BACI</name>
<evidence type="ECO:0000256" key="1">
    <source>
        <dbReference type="ARBA" id="ARBA00022491"/>
    </source>
</evidence>
<gene>
    <name evidence="5" type="ORF">CWR48_12410</name>
</gene>
<dbReference type="RefSeq" id="WP_115773552.1">
    <property type="nucleotide sequence ID" value="NZ_PIOC01000017.1"/>
</dbReference>
<dbReference type="Proteomes" id="UP000257143">
    <property type="component" value="Unassembled WGS sequence"/>
</dbReference>
<dbReference type="Pfam" id="PF00440">
    <property type="entry name" value="TetR_N"/>
    <property type="match status" value="1"/>
</dbReference>
<keyword evidence="2 3" id="KW-0238">DNA-binding</keyword>
<dbReference type="Gene3D" id="1.10.357.10">
    <property type="entry name" value="Tetracycline Repressor, domain 2"/>
    <property type="match status" value="1"/>
</dbReference>
<accession>A0A3D8PQJ3</accession>
<dbReference type="InterPro" id="IPR001647">
    <property type="entry name" value="HTH_TetR"/>
</dbReference>
<dbReference type="GO" id="GO:0003677">
    <property type="term" value="F:DNA binding"/>
    <property type="evidence" value="ECO:0007669"/>
    <property type="project" value="UniProtKB-UniRule"/>
</dbReference>
<protein>
    <submittedName>
        <fullName evidence="5">TetR/AcrR family transcriptional regulator</fullName>
    </submittedName>
</protein>
<evidence type="ECO:0000256" key="3">
    <source>
        <dbReference type="PROSITE-ProRule" id="PRU00335"/>
    </source>
</evidence>
<dbReference type="PANTHER" id="PTHR43479:SF7">
    <property type="entry name" value="TETR-FAMILY TRANSCRIPTIONAL REGULATOR"/>
    <property type="match status" value="1"/>
</dbReference>
<comment type="caution">
    <text evidence="5">The sequence shown here is derived from an EMBL/GenBank/DDBJ whole genome shotgun (WGS) entry which is preliminary data.</text>
</comment>
<dbReference type="Pfam" id="PF14278">
    <property type="entry name" value="TetR_C_8"/>
    <property type="match status" value="1"/>
</dbReference>
<dbReference type="SUPFAM" id="SSF46689">
    <property type="entry name" value="Homeodomain-like"/>
    <property type="match status" value="1"/>
</dbReference>
<evidence type="ECO:0000313" key="6">
    <source>
        <dbReference type="Proteomes" id="UP000257143"/>
    </source>
</evidence>
<proteinExistence type="predicted"/>
<evidence type="ECO:0000256" key="2">
    <source>
        <dbReference type="ARBA" id="ARBA00023125"/>
    </source>
</evidence>